<dbReference type="EMBL" id="FNSC01000001">
    <property type="protein sequence ID" value="SEE12591.1"/>
    <property type="molecule type" value="Genomic_DNA"/>
</dbReference>
<organism evidence="1 2">
    <name type="scientific">Pseudomonas anguilliseptica</name>
    <dbReference type="NCBI Taxonomy" id="53406"/>
    <lineage>
        <taxon>Bacteria</taxon>
        <taxon>Pseudomonadati</taxon>
        <taxon>Pseudomonadota</taxon>
        <taxon>Gammaproteobacteria</taxon>
        <taxon>Pseudomonadales</taxon>
        <taxon>Pseudomonadaceae</taxon>
        <taxon>Pseudomonas</taxon>
    </lineage>
</organism>
<gene>
    <name evidence="1" type="ORF">SAMN05421553_4093</name>
</gene>
<sequence length="336" mass="37328">MNSFTHPEPLAAIALCDSRGLLNPQAIGWSPRPMIDCAIPGHFGRRKRWNHWCITTPQWMLSFTQADLDYLGYAAAYFLDLQSGQAVAYSQYRLFGRGCELPDQPQASHEFNHPRLQLRVAEHTGRTRITINAPDIGGQPLQVALDIQRPAHLDSVNLVAPLGPHSFHATSRQLGLPCSGSVQLGKQHYSCVTGQSFASLDFGRGVWPLNSHWTRAAFAAPGGIAGNFGAGWTDHSGLSENTLWLGGELQHLDSPIAITQAPHNPLAPWQLRSTTDSVNLTFTPRQRHQTYRRLGPFYADTQQWFGHFEGFLRGPEGERVPVNNALGWLGETRARW</sequence>
<protein>
    <recommendedName>
        <fullName evidence="3">DUF2804 domain-containing protein</fullName>
    </recommendedName>
</protein>
<evidence type="ECO:0000313" key="2">
    <source>
        <dbReference type="Proteomes" id="UP000242849"/>
    </source>
</evidence>
<evidence type="ECO:0008006" key="3">
    <source>
        <dbReference type="Google" id="ProtNLM"/>
    </source>
</evidence>
<dbReference type="PANTHER" id="PTHR35868:SF3">
    <property type="entry name" value="DUF2804 DOMAIN-CONTAINING PROTEIN"/>
    <property type="match status" value="1"/>
</dbReference>
<evidence type="ECO:0000313" key="1">
    <source>
        <dbReference type="EMBL" id="SEE12591.1"/>
    </source>
</evidence>
<dbReference type="STRING" id="53406.SAMN05421553_4093"/>
<dbReference type="Proteomes" id="UP000242849">
    <property type="component" value="Unassembled WGS sequence"/>
</dbReference>
<dbReference type="InterPro" id="IPR021243">
    <property type="entry name" value="DUF2804"/>
</dbReference>
<proteinExistence type="predicted"/>
<dbReference type="Pfam" id="PF10974">
    <property type="entry name" value="DUF2804"/>
    <property type="match status" value="1"/>
</dbReference>
<name>A0A1H5GAR4_PSEAG</name>
<dbReference type="PANTHER" id="PTHR35868">
    <property type="entry name" value="DUF2804 DOMAIN-CONTAINING PROTEIN-RELATED"/>
    <property type="match status" value="1"/>
</dbReference>
<accession>A0A1H5GAR4</accession>
<dbReference type="RefSeq" id="WP_090387812.1">
    <property type="nucleotide sequence ID" value="NZ_FNSC01000001.1"/>
</dbReference>
<keyword evidence="2" id="KW-1185">Reference proteome</keyword>
<reference evidence="2" key="1">
    <citation type="submission" date="2016-10" db="EMBL/GenBank/DDBJ databases">
        <authorList>
            <person name="Varghese N."/>
            <person name="Submissions S."/>
        </authorList>
    </citation>
    <scope>NUCLEOTIDE SEQUENCE [LARGE SCALE GENOMIC DNA]</scope>
    <source>
        <strain evidence="2">DSM 12111</strain>
    </source>
</reference>
<dbReference type="AlphaFoldDB" id="A0A1H5GAR4"/>
<dbReference type="OrthoDB" id="9134802at2"/>